<reference evidence="1" key="1">
    <citation type="journal article" date="2020" name="Nature">
        <title>Giant virus diversity and host interactions through global metagenomics.</title>
        <authorList>
            <person name="Schulz F."/>
            <person name="Roux S."/>
            <person name="Paez-Espino D."/>
            <person name="Jungbluth S."/>
            <person name="Walsh D.A."/>
            <person name="Denef V.J."/>
            <person name="McMahon K.D."/>
            <person name="Konstantinidis K.T."/>
            <person name="Eloe-Fadrosh E.A."/>
            <person name="Kyrpides N.C."/>
            <person name="Woyke T."/>
        </authorList>
    </citation>
    <scope>NUCLEOTIDE SEQUENCE</scope>
    <source>
        <strain evidence="1">GVMAG-M-3300023179-116</strain>
    </source>
</reference>
<organism evidence="1">
    <name type="scientific">viral metagenome</name>
    <dbReference type="NCBI Taxonomy" id="1070528"/>
    <lineage>
        <taxon>unclassified sequences</taxon>
        <taxon>metagenomes</taxon>
        <taxon>organismal metagenomes</taxon>
    </lineage>
</organism>
<evidence type="ECO:0000313" key="1">
    <source>
        <dbReference type="EMBL" id="QHT23592.1"/>
    </source>
</evidence>
<name>A0A6C0E4E1_9ZZZZ</name>
<proteinExistence type="predicted"/>
<dbReference type="AlphaFoldDB" id="A0A6C0E4E1"/>
<accession>A0A6C0E4E1</accession>
<dbReference type="EMBL" id="MN739733">
    <property type="protein sequence ID" value="QHT23592.1"/>
    <property type="molecule type" value="Genomic_DNA"/>
</dbReference>
<sequence length="361" mass="42907">MEYEINDIRLVKDFKGITFSEFKKSDVKKVLLECLISSNIESSIYWTAELICSGNYSDIWDIIIYFFSKYIHLGNPKLSVYLELKIQTFKTILQNGYSQSELSMRNNLKIRKLFGEIMFILCSVKRRHCFETINIKKEEYEMVNMTNKLKASHVYYANSVFKKDDPKELFIAINELVYNISKDGKNTIEACYWVEWIMEFEHICKTKKEKCVCERRSGIPVDSKYQMDIIWIIWDILLYYSNDKCELIKKIMKSLLNLYCLRYNNSQSIFKKRKYLIYYAVSILTETIINIGNEELLSNEQKEKLVIVLTKINNIYKQIKKNEKSPNTDYLFNNTPKSNLEKTIEKLEKMDAFGEEFIPRV</sequence>
<protein>
    <submittedName>
        <fullName evidence="1">Uncharacterized protein</fullName>
    </submittedName>
</protein>